<evidence type="ECO:0000313" key="2">
    <source>
        <dbReference type="Proteomes" id="UP000019586"/>
    </source>
</evidence>
<dbReference type="Proteomes" id="UP000019586">
    <property type="component" value="Chromosome"/>
</dbReference>
<dbReference type="AlphaFoldDB" id="W8V656"/>
<reference evidence="1 2" key="1">
    <citation type="journal article" date="2014" name="Proc. Natl. Acad. Sci. U.S.A.">
        <title>Molecular dissection of the evolution of carbapenem-resistant multilocus sequence type 258 Klebsiella pneumoniae.</title>
        <authorList>
            <person name="Deleo F.R."/>
            <person name="Chen L."/>
            <person name="Porcella S.F."/>
            <person name="Martens C.A."/>
            <person name="Kobayashi S.D."/>
            <person name="Porter A.R."/>
            <person name="Chavda K.D."/>
            <person name="Jacobs M.R."/>
            <person name="Mathema B."/>
            <person name="Olsen R.J."/>
            <person name="Bonomo R.A."/>
            <person name="Musser J.M."/>
            <person name="Kreiswirth B.N."/>
        </authorList>
    </citation>
    <scope>NUCLEOTIDE SEQUENCE [LARGE SCALE GENOMIC DNA]</scope>
    <source>
        <strain evidence="1">30684/NJST258_2</strain>
    </source>
</reference>
<dbReference type="HOGENOM" id="CLU_3365428_0_0_6"/>
<evidence type="ECO:0000313" key="1">
    <source>
        <dbReference type="EMBL" id="AHM81682.1"/>
    </source>
</evidence>
<dbReference type="EMBL" id="CP006918">
    <property type="protein sequence ID" value="AHM81682.1"/>
    <property type="molecule type" value="Genomic_DNA"/>
</dbReference>
<dbReference type="KEGG" id="kps:KPNJ2_04910"/>
<name>W8V656_KLEPN</name>
<organism evidence="1 2">
    <name type="scientific">Klebsiella pneumoniae 30684/NJST258_2</name>
    <dbReference type="NCBI Taxonomy" id="1420013"/>
    <lineage>
        <taxon>Bacteria</taxon>
        <taxon>Pseudomonadati</taxon>
        <taxon>Pseudomonadota</taxon>
        <taxon>Gammaproteobacteria</taxon>
        <taxon>Enterobacterales</taxon>
        <taxon>Enterobacteriaceae</taxon>
        <taxon>Klebsiella/Raoultella group</taxon>
        <taxon>Klebsiella</taxon>
        <taxon>Klebsiella pneumoniae complex</taxon>
    </lineage>
</organism>
<protein>
    <submittedName>
        <fullName evidence="1">Uncharacterized protein</fullName>
    </submittedName>
</protein>
<gene>
    <name evidence="1" type="ORF">KPNJ2_04910</name>
</gene>
<sequence>MADSAFVFYLFSNGINYFFSIHTVRTPDLIIDCSN</sequence>
<proteinExistence type="predicted"/>
<accession>W8V656</accession>